<dbReference type="AlphaFoldDB" id="A0A4R3KXJ6"/>
<comment type="similarity">
    <text evidence="4">Belongs to the TRAFAC class YlqF/YawG GTPase family. MTG1 subfamily.</text>
</comment>
<dbReference type="CDD" id="cd01856">
    <property type="entry name" value="YlqF"/>
    <property type="match status" value="1"/>
</dbReference>
<dbReference type="GO" id="GO:0005737">
    <property type="term" value="C:cytoplasm"/>
    <property type="evidence" value="ECO:0007669"/>
    <property type="project" value="UniProtKB-SubCell"/>
</dbReference>
<dbReference type="EMBL" id="SMAE01000005">
    <property type="protein sequence ID" value="TCS89638.1"/>
    <property type="molecule type" value="Genomic_DNA"/>
</dbReference>
<evidence type="ECO:0000313" key="7">
    <source>
        <dbReference type="EMBL" id="TCS89638.1"/>
    </source>
</evidence>
<name>A0A4R3KXJ6_9FIRM</name>
<dbReference type="NCBIfam" id="TIGR03596">
    <property type="entry name" value="GTPase_YlqF"/>
    <property type="match status" value="1"/>
</dbReference>
<protein>
    <recommendedName>
        <fullName evidence="1 4">Ribosome biogenesis GTPase A</fullName>
    </recommendedName>
</protein>
<evidence type="ECO:0000256" key="2">
    <source>
        <dbReference type="ARBA" id="ARBA00022741"/>
    </source>
</evidence>
<dbReference type="Pfam" id="PF01926">
    <property type="entry name" value="MMR_HSR1"/>
    <property type="match status" value="1"/>
</dbReference>
<feature type="binding site" evidence="5">
    <location>
        <begin position="130"/>
        <end position="135"/>
    </location>
    <ligand>
        <name>GTP</name>
        <dbReference type="ChEBI" id="CHEBI:37565"/>
    </ligand>
</feature>
<dbReference type="FunFam" id="3.40.50.300:FF:000590">
    <property type="entry name" value="Ribosome biogenesis GTPase A"/>
    <property type="match status" value="1"/>
</dbReference>
<gene>
    <name evidence="7" type="ORF">EDD65_105112</name>
</gene>
<dbReference type="InterPro" id="IPR023179">
    <property type="entry name" value="GTP-bd_ortho_bundle_sf"/>
</dbReference>
<keyword evidence="8" id="KW-1185">Reference proteome</keyword>
<organism evidence="7 8">
    <name type="scientific">Keratinibaculum paraultunense</name>
    <dbReference type="NCBI Taxonomy" id="1278232"/>
    <lineage>
        <taxon>Bacteria</taxon>
        <taxon>Bacillati</taxon>
        <taxon>Bacillota</taxon>
        <taxon>Tissierellia</taxon>
        <taxon>Tissierellales</taxon>
        <taxon>Tepidimicrobiaceae</taxon>
        <taxon>Keratinibaculum</taxon>
    </lineage>
</organism>
<feature type="binding site" evidence="5">
    <location>
        <position position="174"/>
    </location>
    <ligand>
        <name>GTP</name>
        <dbReference type="ChEBI" id="CHEBI:37565"/>
    </ligand>
</feature>
<feature type="binding site" evidence="5">
    <location>
        <begin position="58"/>
        <end position="61"/>
    </location>
    <ligand>
        <name>GTP</name>
        <dbReference type="ChEBI" id="CHEBI:37565"/>
    </ligand>
</feature>
<evidence type="ECO:0000256" key="3">
    <source>
        <dbReference type="ARBA" id="ARBA00023134"/>
    </source>
</evidence>
<dbReference type="Gene3D" id="3.40.50.300">
    <property type="entry name" value="P-loop containing nucleotide triphosphate hydrolases"/>
    <property type="match status" value="1"/>
</dbReference>
<dbReference type="InterPro" id="IPR019991">
    <property type="entry name" value="GTP-bd_ribosome_bgen"/>
</dbReference>
<keyword evidence="2 4" id="KW-0547">Nucleotide-binding</keyword>
<dbReference type="PANTHER" id="PTHR45782">
    <property type="entry name" value="MITOCHONDRIAL RIBOSOME-ASSOCIATED GTPASE 1"/>
    <property type="match status" value="1"/>
</dbReference>
<dbReference type="SUPFAM" id="SSF52540">
    <property type="entry name" value="P-loop containing nucleoside triphosphate hydrolases"/>
    <property type="match status" value="1"/>
</dbReference>
<dbReference type="PIRSF" id="PIRSF006230">
    <property type="entry name" value="MG442"/>
    <property type="match status" value="1"/>
</dbReference>
<dbReference type="PROSITE" id="PS51721">
    <property type="entry name" value="G_CP"/>
    <property type="match status" value="1"/>
</dbReference>
<keyword evidence="4" id="KW-0963">Cytoplasm</keyword>
<sequence length="284" mass="32226">MNINWYPGHMKKTRNSIKKNLSLVDLVYEVIDARIPYSSQNPDINTIIGNKPRLIILNKSDLADKKANLLWEEYFKSKGIKAVSVDSLNKKGIDNIVKLSYKLTEDKRIALKKKGIKNKPIRVMILGIPNVGKSTLINSLSNRKGAKVGNKPGVTKANQWIKIKGGLELLDTPGILWPRFEDKHVGLNLAFTGAIKDELLDTITLSMELIERLNEISNSYIENRYNIITKDKTPYDIMMEIGKKRGCIIKGGKIDFEKVSHIIIDEFREGFIGRITLELPKNLR</sequence>
<comment type="subcellular location">
    <subcellularLocation>
        <location evidence="4">Cytoplasm</location>
    </subcellularLocation>
</comment>
<comment type="caution">
    <text evidence="7">The sequence shown here is derived from an EMBL/GenBank/DDBJ whole genome shotgun (WGS) entry which is preliminary data.</text>
</comment>
<proteinExistence type="inferred from homology"/>
<dbReference type="OrthoDB" id="9779790at2"/>
<comment type="function">
    <text evidence="4">Required for a late step of 50S ribosomal subunit assembly. Has GTPase activity.</text>
</comment>
<dbReference type="InterPro" id="IPR006073">
    <property type="entry name" value="GTP-bd"/>
</dbReference>
<dbReference type="InterPro" id="IPR030378">
    <property type="entry name" value="G_CP_dom"/>
</dbReference>
<reference evidence="7 8" key="1">
    <citation type="submission" date="2019-03" db="EMBL/GenBank/DDBJ databases">
        <title>Genomic Encyclopedia of Type Strains, Phase IV (KMG-IV): sequencing the most valuable type-strain genomes for metagenomic binning, comparative biology and taxonomic classification.</title>
        <authorList>
            <person name="Goeker M."/>
        </authorList>
    </citation>
    <scope>NUCLEOTIDE SEQUENCE [LARGE SCALE GENOMIC DNA]</scope>
    <source>
        <strain evidence="7 8">DSM 26752</strain>
    </source>
</reference>
<dbReference type="InterPro" id="IPR016478">
    <property type="entry name" value="GTPase_MTG1"/>
</dbReference>
<dbReference type="GO" id="GO:0003924">
    <property type="term" value="F:GTPase activity"/>
    <property type="evidence" value="ECO:0007669"/>
    <property type="project" value="TreeGrafter"/>
</dbReference>
<dbReference type="PRINTS" id="PR00326">
    <property type="entry name" value="GTP1OBG"/>
</dbReference>
<dbReference type="InterPro" id="IPR027417">
    <property type="entry name" value="P-loop_NTPase"/>
</dbReference>
<dbReference type="Gene3D" id="1.10.1580.10">
    <property type="match status" value="1"/>
</dbReference>
<accession>A0A4R3KXJ6</accession>
<dbReference type="PANTHER" id="PTHR45782:SF4">
    <property type="entry name" value="MITOCHONDRIAL RIBOSOME-ASSOCIATED GTPASE 1"/>
    <property type="match status" value="1"/>
</dbReference>
<dbReference type="GO" id="GO:0006412">
    <property type="term" value="P:translation"/>
    <property type="evidence" value="ECO:0007669"/>
    <property type="project" value="TreeGrafter"/>
</dbReference>
<evidence type="ECO:0000256" key="1">
    <source>
        <dbReference type="ARBA" id="ARBA00014898"/>
    </source>
</evidence>
<dbReference type="GO" id="GO:0005525">
    <property type="term" value="F:GTP binding"/>
    <property type="evidence" value="ECO:0007669"/>
    <property type="project" value="UniProtKB-KW"/>
</dbReference>
<evidence type="ECO:0000256" key="5">
    <source>
        <dbReference type="PIRSR" id="PIRSR006230-1"/>
    </source>
</evidence>
<feature type="domain" description="CP-type G" evidence="6">
    <location>
        <begin position="11"/>
        <end position="178"/>
    </location>
</feature>
<dbReference type="RefSeq" id="WP_132027195.1">
    <property type="nucleotide sequence ID" value="NZ_CP068564.1"/>
</dbReference>
<dbReference type="Proteomes" id="UP000294567">
    <property type="component" value="Unassembled WGS sequence"/>
</dbReference>
<keyword evidence="3 4" id="KW-0342">GTP-binding</keyword>
<evidence type="ECO:0000259" key="6">
    <source>
        <dbReference type="PROSITE" id="PS51721"/>
    </source>
</evidence>
<evidence type="ECO:0000313" key="8">
    <source>
        <dbReference type="Proteomes" id="UP000294567"/>
    </source>
</evidence>
<evidence type="ECO:0000256" key="4">
    <source>
        <dbReference type="PIRNR" id="PIRNR006230"/>
    </source>
</evidence>